<reference evidence="1" key="1">
    <citation type="submission" date="2023-06" db="EMBL/GenBank/DDBJ databases">
        <title>Male Hemibagrus guttatus genome.</title>
        <authorList>
            <person name="Bian C."/>
        </authorList>
    </citation>
    <scope>NUCLEOTIDE SEQUENCE</scope>
    <source>
        <strain evidence="1">Male_cb2023</strain>
        <tissue evidence="1">Muscle</tissue>
    </source>
</reference>
<dbReference type="Proteomes" id="UP001274896">
    <property type="component" value="Unassembled WGS sequence"/>
</dbReference>
<evidence type="ECO:0000313" key="1">
    <source>
        <dbReference type="EMBL" id="KAK3508253.1"/>
    </source>
</evidence>
<dbReference type="InterPro" id="IPR036397">
    <property type="entry name" value="RNaseH_sf"/>
</dbReference>
<dbReference type="Gene3D" id="3.30.420.10">
    <property type="entry name" value="Ribonuclease H-like superfamily/Ribonuclease H"/>
    <property type="match status" value="1"/>
</dbReference>
<dbReference type="AlphaFoldDB" id="A0AAE0PVV8"/>
<sequence>MGEGLGESAVVRWAQIELFGINSTRGVWKKKNADCDTKNTFPTVKYGGGNIMLWGGFSAK</sequence>
<comment type="caution">
    <text evidence="1">The sequence shown here is derived from an EMBL/GenBank/DDBJ whole genome shotgun (WGS) entry which is preliminary data.</text>
</comment>
<name>A0AAE0PVV8_9TELE</name>
<dbReference type="EMBL" id="JAUCMX010000028">
    <property type="protein sequence ID" value="KAK3508253.1"/>
    <property type="molecule type" value="Genomic_DNA"/>
</dbReference>
<feature type="non-terminal residue" evidence="1">
    <location>
        <position position="60"/>
    </location>
</feature>
<accession>A0AAE0PVV8</accession>
<organism evidence="1 2">
    <name type="scientific">Hemibagrus guttatus</name>
    <dbReference type="NCBI Taxonomy" id="175788"/>
    <lineage>
        <taxon>Eukaryota</taxon>
        <taxon>Metazoa</taxon>
        <taxon>Chordata</taxon>
        <taxon>Craniata</taxon>
        <taxon>Vertebrata</taxon>
        <taxon>Euteleostomi</taxon>
        <taxon>Actinopterygii</taxon>
        <taxon>Neopterygii</taxon>
        <taxon>Teleostei</taxon>
        <taxon>Ostariophysi</taxon>
        <taxon>Siluriformes</taxon>
        <taxon>Bagridae</taxon>
        <taxon>Hemibagrus</taxon>
    </lineage>
</organism>
<dbReference type="GO" id="GO:0003676">
    <property type="term" value="F:nucleic acid binding"/>
    <property type="evidence" value="ECO:0007669"/>
    <property type="project" value="InterPro"/>
</dbReference>
<evidence type="ECO:0000313" key="2">
    <source>
        <dbReference type="Proteomes" id="UP001274896"/>
    </source>
</evidence>
<protein>
    <submittedName>
        <fullName evidence="1">Uncharacterized protein</fullName>
    </submittedName>
</protein>
<proteinExistence type="predicted"/>
<gene>
    <name evidence="1" type="ORF">QTP70_017661</name>
</gene>
<keyword evidence="2" id="KW-1185">Reference proteome</keyword>